<reference evidence="1" key="1">
    <citation type="submission" date="2018-10" db="EMBL/GenBank/DDBJ databases">
        <title>Hidden diversity of soil giant viruses.</title>
        <authorList>
            <person name="Schulz F."/>
            <person name="Alteio L."/>
            <person name="Goudeau D."/>
            <person name="Ryan E.M."/>
            <person name="Malmstrom R.R."/>
            <person name="Blanchard J."/>
            <person name="Woyke T."/>
        </authorList>
    </citation>
    <scope>NUCLEOTIDE SEQUENCE</scope>
    <source>
        <strain evidence="1">EDV1</strain>
    </source>
</reference>
<evidence type="ECO:0000313" key="1">
    <source>
        <dbReference type="EMBL" id="AYV77755.1"/>
    </source>
</evidence>
<accession>A0A3G4ZS91</accession>
<gene>
    <name evidence="1" type="ORF">Edafosvirus1_86</name>
</gene>
<proteinExistence type="predicted"/>
<organism evidence="1">
    <name type="scientific">Edafosvirus sp</name>
    <dbReference type="NCBI Taxonomy" id="2487765"/>
    <lineage>
        <taxon>Viruses</taxon>
        <taxon>Varidnaviria</taxon>
        <taxon>Bamfordvirae</taxon>
        <taxon>Nucleocytoviricota</taxon>
        <taxon>Megaviricetes</taxon>
        <taxon>Imitervirales</taxon>
        <taxon>Mimiviridae</taxon>
        <taxon>Klosneuvirinae</taxon>
    </lineage>
</organism>
<name>A0A3G4ZS91_9VIRU</name>
<protein>
    <submittedName>
        <fullName evidence="1">Uncharacterized protein</fullName>
    </submittedName>
</protein>
<sequence length="108" mass="12776">MYYIIDVLSIFQFSYSTIYYMHTGYLIKCSHMKTKQVEYTISSEPTPTTVDRNEYDILIDKVTASDFDEAHKILYNKYKNDYPIDKGYVSEDYMHIPKPDETNSCIIL</sequence>
<dbReference type="EMBL" id="MK072066">
    <property type="protein sequence ID" value="AYV77755.1"/>
    <property type="molecule type" value="Genomic_DNA"/>
</dbReference>